<protein>
    <recommendedName>
        <fullName evidence="3">Alpha/beta hydrolase fold-3 domain-containing protein</fullName>
    </recommendedName>
</protein>
<reference evidence="4 5" key="1">
    <citation type="submission" date="2019-03" db="EMBL/GenBank/DDBJ databases">
        <title>Draft genome sequence of Xylaria hypoxylon DSM 108379, a ubiquitous saprotrophic-parasitic fungi on hardwood.</title>
        <authorList>
            <person name="Buettner E."/>
            <person name="Leonhardt S."/>
            <person name="Gebauer A.M."/>
            <person name="Liers C."/>
            <person name="Hofrichter M."/>
            <person name="Kellner H."/>
        </authorList>
    </citation>
    <scope>NUCLEOTIDE SEQUENCE [LARGE SCALE GENOMIC DNA]</scope>
    <source>
        <strain evidence="4 5">DSM 108379</strain>
    </source>
</reference>
<comment type="caution">
    <text evidence="4">The sequence shown here is derived from an EMBL/GenBank/DDBJ whole genome shotgun (WGS) entry which is preliminary data.</text>
</comment>
<keyword evidence="1" id="KW-0378">Hydrolase</keyword>
<evidence type="ECO:0000313" key="5">
    <source>
        <dbReference type="Proteomes" id="UP000297716"/>
    </source>
</evidence>
<dbReference type="InterPro" id="IPR013094">
    <property type="entry name" value="AB_hydrolase_3"/>
</dbReference>
<dbReference type="Pfam" id="PF07859">
    <property type="entry name" value="Abhydrolase_3"/>
    <property type="match status" value="1"/>
</dbReference>
<proteinExistence type="predicted"/>
<gene>
    <name evidence="4" type="ORF">E0Z10_g447</name>
</gene>
<keyword evidence="2" id="KW-0732">Signal</keyword>
<feature type="domain" description="Alpha/beta hydrolase fold-3" evidence="3">
    <location>
        <begin position="85"/>
        <end position="286"/>
    </location>
</feature>
<dbReference type="InterPro" id="IPR050300">
    <property type="entry name" value="GDXG_lipolytic_enzyme"/>
</dbReference>
<keyword evidence="5" id="KW-1185">Reference proteome</keyword>
<dbReference type="InterPro" id="IPR029058">
    <property type="entry name" value="AB_hydrolase_fold"/>
</dbReference>
<organism evidence="4 5">
    <name type="scientific">Xylaria hypoxylon</name>
    <dbReference type="NCBI Taxonomy" id="37992"/>
    <lineage>
        <taxon>Eukaryota</taxon>
        <taxon>Fungi</taxon>
        <taxon>Dikarya</taxon>
        <taxon>Ascomycota</taxon>
        <taxon>Pezizomycotina</taxon>
        <taxon>Sordariomycetes</taxon>
        <taxon>Xylariomycetidae</taxon>
        <taxon>Xylariales</taxon>
        <taxon>Xylariaceae</taxon>
        <taxon>Xylaria</taxon>
    </lineage>
</organism>
<dbReference type="PANTHER" id="PTHR48081">
    <property type="entry name" value="AB HYDROLASE SUPERFAMILY PROTEIN C4A8.06C"/>
    <property type="match status" value="1"/>
</dbReference>
<name>A0A4Z0ZBA6_9PEZI</name>
<sequence>MASIAAALHYFRLKVLIYSIRLIVRLLTPGVQAKPDAVLRVPSRESGRTIRVHIYSQSPVTSTNGPNEASQSQSRAPQPLLINCFGSGFALPQFGADDLFCHEISRRTGHVVLDIDYRLGPENPFPAAVHDVEDIVRYVLSRPDTYDVANISLSGFSSGGTLALVAPMLFPANTFRSVIAFYPSVSMVKDPSERKAPVEGPSSGRAPLFWTRLFREGYLGSMDPRDPRISPLYADTVNYPKDMLIITADYDASALEAEEFAMKARANVQGSGSVTLRRMSECGHNFDKSKQKAAARAEAYTAAVDFLNHSLIAH</sequence>
<dbReference type="EMBL" id="SKBN01000004">
    <property type="protein sequence ID" value="TGJ88273.1"/>
    <property type="molecule type" value="Genomic_DNA"/>
</dbReference>
<accession>A0A4Z0ZBA6</accession>
<evidence type="ECO:0000256" key="2">
    <source>
        <dbReference type="SAM" id="SignalP"/>
    </source>
</evidence>
<dbReference type="SUPFAM" id="SSF53474">
    <property type="entry name" value="alpha/beta-Hydrolases"/>
    <property type="match status" value="1"/>
</dbReference>
<dbReference type="STRING" id="37992.A0A4Z0ZBA6"/>
<dbReference type="OrthoDB" id="408631at2759"/>
<feature type="signal peptide" evidence="2">
    <location>
        <begin position="1"/>
        <end position="33"/>
    </location>
</feature>
<dbReference type="Proteomes" id="UP000297716">
    <property type="component" value="Unassembled WGS sequence"/>
</dbReference>
<evidence type="ECO:0000313" key="4">
    <source>
        <dbReference type="EMBL" id="TGJ88273.1"/>
    </source>
</evidence>
<evidence type="ECO:0000256" key="1">
    <source>
        <dbReference type="ARBA" id="ARBA00022801"/>
    </source>
</evidence>
<dbReference type="AlphaFoldDB" id="A0A4Z0ZBA6"/>
<dbReference type="Gene3D" id="3.40.50.1820">
    <property type="entry name" value="alpha/beta hydrolase"/>
    <property type="match status" value="1"/>
</dbReference>
<feature type="chain" id="PRO_5021246433" description="Alpha/beta hydrolase fold-3 domain-containing protein" evidence="2">
    <location>
        <begin position="34"/>
        <end position="314"/>
    </location>
</feature>
<evidence type="ECO:0000259" key="3">
    <source>
        <dbReference type="Pfam" id="PF07859"/>
    </source>
</evidence>
<dbReference type="PANTHER" id="PTHR48081:SF8">
    <property type="entry name" value="ALPHA_BETA HYDROLASE FOLD-3 DOMAIN-CONTAINING PROTEIN-RELATED"/>
    <property type="match status" value="1"/>
</dbReference>
<dbReference type="GO" id="GO:0016787">
    <property type="term" value="F:hydrolase activity"/>
    <property type="evidence" value="ECO:0007669"/>
    <property type="project" value="UniProtKB-KW"/>
</dbReference>